<dbReference type="InterPro" id="IPR004330">
    <property type="entry name" value="FAR1_DNA_bnd_dom"/>
</dbReference>
<feature type="compositionally biased region" description="Basic and acidic residues" evidence="1">
    <location>
        <begin position="22"/>
        <end position="37"/>
    </location>
</feature>
<evidence type="ECO:0000259" key="2">
    <source>
        <dbReference type="Pfam" id="PF03101"/>
    </source>
</evidence>
<dbReference type="AlphaFoldDB" id="A0A540NFN2"/>
<feature type="region of interest" description="Disordered" evidence="1">
    <location>
        <begin position="1"/>
        <end position="47"/>
    </location>
</feature>
<proteinExistence type="predicted"/>
<evidence type="ECO:0000256" key="1">
    <source>
        <dbReference type="SAM" id="MobiDB-lite"/>
    </source>
</evidence>
<dbReference type="EMBL" id="VIEB01000057">
    <property type="protein sequence ID" value="TQE09413.1"/>
    <property type="molecule type" value="Genomic_DNA"/>
</dbReference>
<organism evidence="3 4">
    <name type="scientific">Malus baccata</name>
    <name type="common">Siberian crab apple</name>
    <name type="synonym">Pyrus baccata</name>
    <dbReference type="NCBI Taxonomy" id="106549"/>
    <lineage>
        <taxon>Eukaryota</taxon>
        <taxon>Viridiplantae</taxon>
        <taxon>Streptophyta</taxon>
        <taxon>Embryophyta</taxon>
        <taxon>Tracheophyta</taxon>
        <taxon>Spermatophyta</taxon>
        <taxon>Magnoliopsida</taxon>
        <taxon>eudicotyledons</taxon>
        <taxon>Gunneridae</taxon>
        <taxon>Pentapetalae</taxon>
        <taxon>rosids</taxon>
        <taxon>fabids</taxon>
        <taxon>Rosales</taxon>
        <taxon>Rosaceae</taxon>
        <taxon>Amygdaloideae</taxon>
        <taxon>Maleae</taxon>
        <taxon>Malus</taxon>
    </lineage>
</organism>
<dbReference type="Proteomes" id="UP000315295">
    <property type="component" value="Unassembled WGS sequence"/>
</dbReference>
<protein>
    <recommendedName>
        <fullName evidence="2">FAR1 domain-containing protein</fullName>
    </recommendedName>
</protein>
<evidence type="ECO:0000313" key="3">
    <source>
        <dbReference type="EMBL" id="TQE09413.1"/>
    </source>
</evidence>
<dbReference type="PANTHER" id="PTHR46328:SF31">
    <property type="entry name" value="PROTEIN FAR1-RELATED SEQUENCE 5-LIKE"/>
    <property type="match status" value="1"/>
</dbReference>
<accession>A0A540NFN2</accession>
<dbReference type="Pfam" id="PF03101">
    <property type="entry name" value="FAR1"/>
    <property type="match status" value="1"/>
</dbReference>
<gene>
    <name evidence="3" type="ORF">C1H46_004906</name>
</gene>
<feature type="domain" description="FAR1" evidence="2">
    <location>
        <begin position="69"/>
        <end position="157"/>
    </location>
</feature>
<name>A0A540NFN2_MALBA</name>
<evidence type="ECO:0000313" key="4">
    <source>
        <dbReference type="Proteomes" id="UP000315295"/>
    </source>
</evidence>
<reference evidence="3 4" key="1">
    <citation type="journal article" date="2019" name="G3 (Bethesda)">
        <title>Sequencing of a Wild Apple (Malus baccata) Genome Unravels the Differences Between Cultivated and Wild Apple Species Regarding Disease Resistance and Cold Tolerance.</title>
        <authorList>
            <person name="Chen X."/>
        </authorList>
    </citation>
    <scope>NUCLEOTIDE SEQUENCE [LARGE SCALE GENOMIC DNA]</scope>
    <source>
        <strain evidence="4">cv. Shandingzi</strain>
        <tissue evidence="3">Leaves</tissue>
    </source>
</reference>
<keyword evidence="4" id="KW-1185">Reference proteome</keyword>
<comment type="caution">
    <text evidence="3">The sequence shown here is derived from an EMBL/GenBank/DDBJ whole genome shotgun (WGS) entry which is preliminary data.</text>
</comment>
<dbReference type="STRING" id="106549.A0A540NFN2"/>
<sequence>MAADPTPMESEADLNRLVMESPVERDIPNAESGERLDSNNATDLNENEVDGILEPYVGMEFDSEEAVKEYYDAYATRVGFRIRVGNFHRSNRDGSINSRKFLCNKEGFRDNKQSKRGEVRRPREETREGCKAMIMARKEKSGKWVVTKLETKHCHPMWISRGKRVTIPAPSQDEKDKKIRELSAELYRANQQLAGCRKTLEMVLKEVDQHADRLTKSVQDIVKNVKQIEDKDRENL</sequence>
<dbReference type="PANTHER" id="PTHR46328">
    <property type="entry name" value="FAR-RED IMPAIRED RESPONSIVE (FAR1) FAMILY PROTEIN-RELATED"/>
    <property type="match status" value="1"/>
</dbReference>